<sequence length="250" mass="29372">MKKSVLYKLTASIVLVAAIAISTSSASAQRRSEQKEKTRYEERNKSTRLTDADRSEKYNKSSYSDRSNSQKKNTSNKQSDYYKRDRTSNKYSKNSNNGNSKHWDRSHNHTSPHKSYYSSGDRYMSYSYPKAVHSNKRYRNFYNQHGHNCYRHDRYGNVVLRFAAAPVVIRHTHGDYYFSDGDYYRFYPEVGYVMVDAPNSLYFSYVPDNCHRVSHRGNDYYTNGSIYFVKYRNGFRLVNTPGGIHLSLRF</sequence>
<proteinExistence type="predicted"/>
<evidence type="ECO:0000313" key="4">
    <source>
        <dbReference type="Proteomes" id="UP000233535"/>
    </source>
</evidence>
<dbReference type="Pfam" id="PF20125">
    <property type="entry name" value="DUF6515"/>
    <property type="match status" value="1"/>
</dbReference>
<dbReference type="OrthoDB" id="1119344at2"/>
<comment type="caution">
    <text evidence="3">The sequence shown here is derived from an EMBL/GenBank/DDBJ whole genome shotgun (WGS) entry which is preliminary data.</text>
</comment>
<evidence type="ECO:0000313" key="3">
    <source>
        <dbReference type="EMBL" id="PKQ61423.1"/>
    </source>
</evidence>
<gene>
    <name evidence="3" type="ORF">BZG02_15840</name>
</gene>
<feature type="compositionally biased region" description="Polar residues" evidence="1">
    <location>
        <begin position="60"/>
        <end position="79"/>
    </location>
</feature>
<feature type="chain" id="PRO_5014613039" evidence="2">
    <location>
        <begin position="29"/>
        <end position="250"/>
    </location>
</feature>
<accession>A0A2N3HTQ1</accession>
<reference evidence="3 4" key="1">
    <citation type="journal article" date="2017" name="Front. Microbiol.">
        <title>Labilibaculum manganireducens gen. nov., sp. nov. and Labilibaculum filiforme sp. nov., Novel Bacteroidetes Isolated from Subsurface Sediments of the Baltic Sea.</title>
        <authorList>
            <person name="Vandieken V."/>
            <person name="Marshall I.P."/>
            <person name="Niemann H."/>
            <person name="Engelen B."/>
            <person name="Cypionka H."/>
        </authorList>
    </citation>
    <scope>NUCLEOTIDE SEQUENCE [LARGE SCALE GENOMIC DNA]</scope>
    <source>
        <strain evidence="3 4">59.16B</strain>
    </source>
</reference>
<dbReference type="AlphaFoldDB" id="A0A2N3HTQ1"/>
<dbReference type="EMBL" id="MVDD01000014">
    <property type="protein sequence ID" value="PKQ61423.1"/>
    <property type="molecule type" value="Genomic_DNA"/>
</dbReference>
<feature type="signal peptide" evidence="2">
    <location>
        <begin position="1"/>
        <end position="28"/>
    </location>
</feature>
<dbReference type="Proteomes" id="UP000233535">
    <property type="component" value="Unassembled WGS sequence"/>
</dbReference>
<protein>
    <submittedName>
        <fullName evidence="3">Uncharacterized protein</fullName>
    </submittedName>
</protein>
<feature type="compositionally biased region" description="Basic and acidic residues" evidence="1">
    <location>
        <begin position="30"/>
        <end position="59"/>
    </location>
</feature>
<evidence type="ECO:0000256" key="2">
    <source>
        <dbReference type="SAM" id="SignalP"/>
    </source>
</evidence>
<keyword evidence="4" id="KW-1185">Reference proteome</keyword>
<keyword evidence="2" id="KW-0732">Signal</keyword>
<dbReference type="RefSeq" id="WP_101262472.1">
    <property type="nucleotide sequence ID" value="NZ_MVDD01000014.1"/>
</dbReference>
<name>A0A2N3HTQ1_9BACT</name>
<feature type="compositionally biased region" description="Low complexity" evidence="1">
    <location>
        <begin position="89"/>
        <end position="100"/>
    </location>
</feature>
<dbReference type="InterPro" id="IPR045398">
    <property type="entry name" value="DUF6515"/>
</dbReference>
<evidence type="ECO:0000256" key="1">
    <source>
        <dbReference type="SAM" id="MobiDB-lite"/>
    </source>
</evidence>
<organism evidence="3 4">
    <name type="scientific">Labilibaculum filiforme</name>
    <dbReference type="NCBI Taxonomy" id="1940526"/>
    <lineage>
        <taxon>Bacteria</taxon>
        <taxon>Pseudomonadati</taxon>
        <taxon>Bacteroidota</taxon>
        <taxon>Bacteroidia</taxon>
        <taxon>Marinilabiliales</taxon>
        <taxon>Marinifilaceae</taxon>
        <taxon>Labilibaculum</taxon>
    </lineage>
</organism>
<feature type="region of interest" description="Disordered" evidence="1">
    <location>
        <begin position="24"/>
        <end position="119"/>
    </location>
</feature>